<dbReference type="GO" id="GO:0003735">
    <property type="term" value="F:structural constituent of ribosome"/>
    <property type="evidence" value="ECO:0007669"/>
    <property type="project" value="InterPro"/>
</dbReference>
<dbReference type="PANTHER" id="PTHR10744">
    <property type="entry name" value="40S RIBOSOMAL PROTEIN S11 FAMILY MEMBER"/>
    <property type="match status" value="1"/>
</dbReference>
<dbReference type="GO" id="GO:0005739">
    <property type="term" value="C:mitochondrion"/>
    <property type="evidence" value="ECO:0007669"/>
    <property type="project" value="TreeGrafter"/>
</dbReference>
<keyword evidence="2" id="KW-0689">Ribosomal protein</keyword>
<protein>
    <recommendedName>
        <fullName evidence="5">30S ribosomal protein S17, chloroplastic</fullName>
    </recommendedName>
</protein>
<evidence type="ECO:0008006" key="5">
    <source>
        <dbReference type="Google" id="ProtNLM"/>
    </source>
</evidence>
<dbReference type="SUPFAM" id="SSF50249">
    <property type="entry name" value="Nucleic acid-binding proteins"/>
    <property type="match status" value="1"/>
</dbReference>
<dbReference type="InterPro" id="IPR000266">
    <property type="entry name" value="Ribosomal_uS17"/>
</dbReference>
<dbReference type="InterPro" id="IPR012340">
    <property type="entry name" value="NA-bd_OB-fold"/>
</dbReference>
<dbReference type="Pfam" id="PF00366">
    <property type="entry name" value="Ribosomal_S17"/>
    <property type="match status" value="1"/>
</dbReference>
<dbReference type="GO" id="GO:0005840">
    <property type="term" value="C:ribosome"/>
    <property type="evidence" value="ECO:0007669"/>
    <property type="project" value="UniProtKB-KW"/>
</dbReference>
<gene>
    <name evidence="4" type="ORF">OMED0930_LOCUS5952</name>
</gene>
<reference evidence="4" key="1">
    <citation type="submission" date="2021-01" db="EMBL/GenBank/DDBJ databases">
        <authorList>
            <person name="Corre E."/>
            <person name="Pelletier E."/>
            <person name="Niang G."/>
            <person name="Scheremetjew M."/>
            <person name="Finn R."/>
            <person name="Kale V."/>
            <person name="Holt S."/>
            <person name="Cochrane G."/>
            <person name="Meng A."/>
            <person name="Brown T."/>
            <person name="Cohen L."/>
        </authorList>
    </citation>
    <scope>NUCLEOTIDE SEQUENCE</scope>
    <source>
        <strain evidence="4">Clade-D-RCC1621</strain>
    </source>
</reference>
<dbReference type="PRINTS" id="PR00973">
    <property type="entry name" value="RIBOSOMALS17"/>
</dbReference>
<sequence>MLTQQFATITPRFTAARTPTAASPKRASLTVTAAAQTLEGRVVSVSGTKSKTLLVERKVPHPKYVKRVNKSAKFMFHDEDDSCKVGDRVEIVACRPMSAKKRFEFRRVCASNGSCAAE</sequence>
<dbReference type="CDD" id="cd00364">
    <property type="entry name" value="Ribosomal_uS17"/>
    <property type="match status" value="1"/>
</dbReference>
<evidence type="ECO:0000256" key="1">
    <source>
        <dbReference type="ARBA" id="ARBA00010254"/>
    </source>
</evidence>
<dbReference type="GO" id="GO:0006412">
    <property type="term" value="P:translation"/>
    <property type="evidence" value="ECO:0007669"/>
    <property type="project" value="InterPro"/>
</dbReference>
<dbReference type="NCBIfam" id="NF004123">
    <property type="entry name" value="PRK05610.1"/>
    <property type="match status" value="1"/>
</dbReference>
<evidence type="ECO:0000256" key="2">
    <source>
        <dbReference type="ARBA" id="ARBA00022980"/>
    </source>
</evidence>
<dbReference type="EMBL" id="HBFO01008398">
    <property type="protein sequence ID" value="CAD8814835.1"/>
    <property type="molecule type" value="Transcribed_RNA"/>
</dbReference>
<dbReference type="GO" id="GO:1990904">
    <property type="term" value="C:ribonucleoprotein complex"/>
    <property type="evidence" value="ECO:0007669"/>
    <property type="project" value="UniProtKB-KW"/>
</dbReference>
<evidence type="ECO:0000256" key="3">
    <source>
        <dbReference type="ARBA" id="ARBA00023274"/>
    </source>
</evidence>
<dbReference type="PANTHER" id="PTHR10744:SF1">
    <property type="entry name" value="SMALL RIBOSOMAL SUBUNIT PROTEIN US17M"/>
    <property type="match status" value="1"/>
</dbReference>
<dbReference type="AlphaFoldDB" id="A0A6T5ZEA2"/>
<proteinExistence type="inferred from homology"/>
<accession>A0A6T5ZEA2</accession>
<evidence type="ECO:0000313" key="4">
    <source>
        <dbReference type="EMBL" id="CAD8814835.1"/>
    </source>
</evidence>
<organism evidence="4">
    <name type="scientific">Ostreococcus mediterraneus</name>
    <dbReference type="NCBI Taxonomy" id="1486918"/>
    <lineage>
        <taxon>Eukaryota</taxon>
        <taxon>Viridiplantae</taxon>
        <taxon>Chlorophyta</taxon>
        <taxon>Mamiellophyceae</taxon>
        <taxon>Mamiellales</taxon>
        <taxon>Bathycoccaceae</taxon>
        <taxon>Ostreococcus</taxon>
    </lineage>
</organism>
<keyword evidence="3" id="KW-0687">Ribonucleoprotein</keyword>
<dbReference type="Gene3D" id="2.40.50.140">
    <property type="entry name" value="Nucleic acid-binding proteins"/>
    <property type="match status" value="1"/>
</dbReference>
<comment type="similarity">
    <text evidence="1">Belongs to the universal ribosomal protein uS17 family.</text>
</comment>
<name>A0A6T5ZEA2_9CHLO</name>